<proteinExistence type="predicted"/>
<feature type="compositionally biased region" description="Polar residues" evidence="3">
    <location>
        <begin position="537"/>
        <end position="555"/>
    </location>
</feature>
<dbReference type="Gene3D" id="3.80.10.10">
    <property type="entry name" value="Ribonuclease Inhibitor"/>
    <property type="match status" value="3"/>
</dbReference>
<dbReference type="Proteomes" id="UP000070501">
    <property type="component" value="Unassembled WGS sequence"/>
</dbReference>
<dbReference type="InterPro" id="IPR032675">
    <property type="entry name" value="LRR_dom_sf"/>
</dbReference>
<organism evidence="4 5">
    <name type="scientific">Microdochium bolleyi</name>
    <dbReference type="NCBI Taxonomy" id="196109"/>
    <lineage>
        <taxon>Eukaryota</taxon>
        <taxon>Fungi</taxon>
        <taxon>Dikarya</taxon>
        <taxon>Ascomycota</taxon>
        <taxon>Pezizomycotina</taxon>
        <taxon>Sordariomycetes</taxon>
        <taxon>Xylariomycetidae</taxon>
        <taxon>Xylariales</taxon>
        <taxon>Microdochiaceae</taxon>
        <taxon>Microdochium</taxon>
    </lineage>
</organism>
<feature type="region of interest" description="Disordered" evidence="3">
    <location>
        <begin position="85"/>
        <end position="107"/>
    </location>
</feature>
<evidence type="ECO:0000256" key="1">
    <source>
        <dbReference type="ARBA" id="ARBA00022614"/>
    </source>
</evidence>
<evidence type="ECO:0000256" key="2">
    <source>
        <dbReference type="ARBA" id="ARBA00022737"/>
    </source>
</evidence>
<dbReference type="GO" id="GO:0005737">
    <property type="term" value="C:cytoplasm"/>
    <property type="evidence" value="ECO:0007669"/>
    <property type="project" value="TreeGrafter"/>
</dbReference>
<evidence type="ECO:0000256" key="3">
    <source>
        <dbReference type="SAM" id="MobiDB-lite"/>
    </source>
</evidence>
<dbReference type="SUPFAM" id="SSF52058">
    <property type="entry name" value="L domain-like"/>
    <property type="match status" value="2"/>
</dbReference>
<dbReference type="EMBL" id="KQ964245">
    <property type="protein sequence ID" value="KXJ97074.1"/>
    <property type="molecule type" value="Genomic_DNA"/>
</dbReference>
<keyword evidence="5" id="KW-1185">Reference proteome</keyword>
<dbReference type="InterPro" id="IPR001611">
    <property type="entry name" value="Leu-rich_rpt"/>
</dbReference>
<evidence type="ECO:0008006" key="6">
    <source>
        <dbReference type="Google" id="ProtNLM"/>
    </source>
</evidence>
<dbReference type="PANTHER" id="PTHR48051:SF1">
    <property type="entry name" value="RAS SUPPRESSOR PROTEIN 1"/>
    <property type="match status" value="1"/>
</dbReference>
<dbReference type="OrthoDB" id="676979at2759"/>
<dbReference type="PROSITE" id="PS51450">
    <property type="entry name" value="LRR"/>
    <property type="match status" value="3"/>
</dbReference>
<feature type="region of interest" description="Disordered" evidence="3">
    <location>
        <begin position="483"/>
        <end position="555"/>
    </location>
</feature>
<keyword evidence="2" id="KW-0677">Repeat</keyword>
<dbReference type="InParanoid" id="A0A136JIT9"/>
<sequence>MTGLFKKPALPTANGRTATASGGDQDAQGLSTRSSVASTDDHNMSSISPSSTAPTVDSTEDVPIHNFKKSSAALRDQIAKAKAARRAVDREVSSTSQPPLKSPLVPTDTTFDFGLSDDPFGLKKLEDAGGKVMMSRISAARTTGRLNIAAMSLKQIPDEVLKMYDLEAVNGHGGSWAECVDLTRFVAADNELETLDDALFPDADPSDGADDDDYQGHQFGGLEALDLHGNMLISLPLGLRRLQVLTTLNLSQNKLTNNCFEVISQIKPLRDLKLGNNLLYGRLDDSLTDLENLESLDLHGNNISALPQHMERLSSLRILNINENDLTQLPFEELSKLSLTELSARKNKLTGTLIGAGVQRMQHLQTLDVGINQLTALTASSSLELPALHQLTVSMNRIQSLPDIGSWTSLLTIHGDENSIAEFPEGFSLLKNLRHVDFTSNDIRVVPAEISRMRSLGMLRMSGNPLRDKKFTSFSTEELKAALAARIEPPEEQPTEDTGYMGNIPEEDVRGNSHVPSETKVRDQDRADSDSEDFATPPTSAHNSPVRQRSNTASAVTWPIKQGGILDRSATQSSSLHPVVCSKLAAQQTVREVRLHNNTFTSIPSSLSFFADTLTSLSISHNELVGESYIGVDILDLTALKELNMSHNRMTSLLPLTTQLRAPNLAKLDASCNRITTLPVLRDFFPSLTVLLINDNHLEDLSDSWIQGLKIVDARNNDIAHLNPRIGLLGGSGGLERLEVTGNRFRVPRWNILDLGTAATLRWLRGRMPVAEMAEWKLKAGEAGEDFEE</sequence>
<reference evidence="5" key="1">
    <citation type="submission" date="2016-02" db="EMBL/GenBank/DDBJ databases">
        <title>Draft genome sequence of Microdochium bolleyi, a fungal endophyte of beachgrass.</title>
        <authorList>
            <consortium name="DOE Joint Genome Institute"/>
            <person name="David A.S."/>
            <person name="May G."/>
            <person name="Haridas S."/>
            <person name="Lim J."/>
            <person name="Wang M."/>
            <person name="Labutti K."/>
            <person name="Lipzen A."/>
            <person name="Barry K."/>
            <person name="Grigoriev I.V."/>
        </authorList>
    </citation>
    <scope>NUCLEOTIDE SEQUENCE [LARGE SCALE GENOMIC DNA]</scope>
    <source>
        <strain evidence="5">J235TASD1</strain>
    </source>
</reference>
<evidence type="ECO:0000313" key="4">
    <source>
        <dbReference type="EMBL" id="KXJ97074.1"/>
    </source>
</evidence>
<dbReference type="InterPro" id="IPR003591">
    <property type="entry name" value="Leu-rich_rpt_typical-subtyp"/>
</dbReference>
<feature type="compositionally biased region" description="Basic and acidic residues" evidence="3">
    <location>
        <begin position="507"/>
        <end position="529"/>
    </location>
</feature>
<keyword evidence="1" id="KW-0433">Leucine-rich repeat</keyword>
<protein>
    <recommendedName>
        <fullName evidence="6">Leucine-rich repeat-containing protein 40</fullName>
    </recommendedName>
</protein>
<dbReference type="InterPro" id="IPR050216">
    <property type="entry name" value="LRR_domain-containing"/>
</dbReference>
<dbReference type="STRING" id="196109.A0A136JIT9"/>
<dbReference type="SMART" id="SM00364">
    <property type="entry name" value="LRR_BAC"/>
    <property type="match status" value="7"/>
</dbReference>
<dbReference type="AlphaFoldDB" id="A0A136JIT9"/>
<dbReference type="Pfam" id="PF13855">
    <property type="entry name" value="LRR_8"/>
    <property type="match status" value="1"/>
</dbReference>
<dbReference type="SMART" id="SM00369">
    <property type="entry name" value="LRR_TYP"/>
    <property type="match status" value="8"/>
</dbReference>
<feature type="region of interest" description="Disordered" evidence="3">
    <location>
        <begin position="1"/>
        <end position="61"/>
    </location>
</feature>
<accession>A0A136JIT9</accession>
<dbReference type="PANTHER" id="PTHR48051">
    <property type="match status" value="1"/>
</dbReference>
<feature type="compositionally biased region" description="Polar residues" evidence="3">
    <location>
        <begin position="14"/>
        <end position="57"/>
    </location>
</feature>
<evidence type="ECO:0000313" key="5">
    <source>
        <dbReference type="Proteomes" id="UP000070501"/>
    </source>
</evidence>
<name>A0A136JIT9_9PEZI</name>
<gene>
    <name evidence="4" type="ORF">Micbo1qcDRAFT_229825</name>
</gene>